<dbReference type="AlphaFoldDB" id="A0A1M6TV60"/>
<evidence type="ECO:0000256" key="3">
    <source>
        <dbReference type="ARBA" id="ARBA00022448"/>
    </source>
</evidence>
<dbReference type="InterPro" id="IPR010065">
    <property type="entry name" value="AA_ABC_transptr_permease_3TM"/>
</dbReference>
<dbReference type="CDD" id="cd06261">
    <property type="entry name" value="TM_PBP2"/>
    <property type="match status" value="1"/>
</dbReference>
<dbReference type="SUPFAM" id="SSF161098">
    <property type="entry name" value="MetI-like"/>
    <property type="match status" value="1"/>
</dbReference>
<keyword evidence="12" id="KW-1185">Reference proteome</keyword>
<comment type="subcellular location">
    <subcellularLocation>
        <location evidence="1 9">Cell membrane</location>
        <topology evidence="1 9">Multi-pass membrane protein</topology>
    </subcellularLocation>
</comment>
<protein>
    <submittedName>
        <fullName evidence="11">Polar amino acid transport system permease protein</fullName>
    </submittedName>
</protein>
<dbReference type="InterPro" id="IPR000515">
    <property type="entry name" value="MetI-like"/>
</dbReference>
<accession>A0A1M6TV60</accession>
<dbReference type="PANTHER" id="PTHR30614">
    <property type="entry name" value="MEMBRANE COMPONENT OF AMINO ACID ABC TRANSPORTER"/>
    <property type="match status" value="1"/>
</dbReference>
<evidence type="ECO:0000256" key="9">
    <source>
        <dbReference type="RuleBase" id="RU363032"/>
    </source>
</evidence>
<dbReference type="EMBL" id="FRAR01000018">
    <property type="protein sequence ID" value="SHK60816.1"/>
    <property type="molecule type" value="Genomic_DNA"/>
</dbReference>
<dbReference type="NCBIfam" id="TIGR01726">
    <property type="entry name" value="HEQRo_perm_3TM"/>
    <property type="match status" value="1"/>
</dbReference>
<comment type="similarity">
    <text evidence="2">Belongs to the binding-protein-dependent transport system permease family. HisMQ subfamily.</text>
</comment>
<gene>
    <name evidence="11" type="ORF">SAMN02745123_02451</name>
</gene>
<feature type="transmembrane region" description="Helical" evidence="9">
    <location>
        <begin position="12"/>
        <end position="39"/>
    </location>
</feature>
<feature type="transmembrane region" description="Helical" evidence="9">
    <location>
        <begin position="51"/>
        <end position="77"/>
    </location>
</feature>
<dbReference type="Proteomes" id="UP000183997">
    <property type="component" value="Unassembled WGS sequence"/>
</dbReference>
<keyword evidence="6" id="KW-0029">Amino-acid transport</keyword>
<evidence type="ECO:0000256" key="1">
    <source>
        <dbReference type="ARBA" id="ARBA00004651"/>
    </source>
</evidence>
<dbReference type="GO" id="GO:0022857">
    <property type="term" value="F:transmembrane transporter activity"/>
    <property type="evidence" value="ECO:0007669"/>
    <property type="project" value="InterPro"/>
</dbReference>
<reference evidence="12" key="1">
    <citation type="submission" date="2016-11" db="EMBL/GenBank/DDBJ databases">
        <authorList>
            <person name="Varghese N."/>
            <person name="Submissions S."/>
        </authorList>
    </citation>
    <scope>NUCLEOTIDE SEQUENCE [LARGE SCALE GENOMIC DNA]</scope>
    <source>
        <strain evidence="12">DSM 10349</strain>
    </source>
</reference>
<feature type="transmembrane region" description="Helical" evidence="9">
    <location>
        <begin position="189"/>
        <end position="211"/>
    </location>
</feature>
<feature type="domain" description="ABC transmembrane type-1" evidence="10">
    <location>
        <begin position="19"/>
        <end position="208"/>
    </location>
</feature>
<dbReference type="InterPro" id="IPR043429">
    <property type="entry name" value="ArtM/GltK/GlnP/TcyL/YhdX-like"/>
</dbReference>
<evidence type="ECO:0000256" key="5">
    <source>
        <dbReference type="ARBA" id="ARBA00022692"/>
    </source>
</evidence>
<dbReference type="RefSeq" id="WP_072914744.1">
    <property type="nucleotide sequence ID" value="NZ_FRAR01000018.1"/>
</dbReference>
<keyword evidence="4" id="KW-1003">Cell membrane</keyword>
<keyword evidence="3 9" id="KW-0813">Transport</keyword>
<organism evidence="11 12">
    <name type="scientific">Desulforamulus aeronauticus DSM 10349</name>
    <dbReference type="NCBI Taxonomy" id="1121421"/>
    <lineage>
        <taxon>Bacteria</taxon>
        <taxon>Bacillati</taxon>
        <taxon>Bacillota</taxon>
        <taxon>Clostridia</taxon>
        <taxon>Eubacteriales</taxon>
        <taxon>Peptococcaceae</taxon>
        <taxon>Desulforamulus</taxon>
    </lineage>
</organism>
<keyword evidence="8 9" id="KW-0472">Membrane</keyword>
<evidence type="ECO:0000256" key="6">
    <source>
        <dbReference type="ARBA" id="ARBA00022970"/>
    </source>
</evidence>
<dbReference type="OrthoDB" id="9787841at2"/>
<evidence type="ECO:0000256" key="4">
    <source>
        <dbReference type="ARBA" id="ARBA00022475"/>
    </source>
</evidence>
<evidence type="ECO:0000256" key="7">
    <source>
        <dbReference type="ARBA" id="ARBA00022989"/>
    </source>
</evidence>
<keyword evidence="7 9" id="KW-1133">Transmembrane helix</keyword>
<dbReference type="FunFam" id="1.10.3720.10:FF:000006">
    <property type="entry name" value="Glutamate/aspartate ABC transporter, permease protein GltK"/>
    <property type="match status" value="1"/>
</dbReference>
<dbReference type="PANTHER" id="PTHR30614:SF20">
    <property type="entry name" value="GLUTAMINE TRANSPORT SYSTEM PERMEASE PROTEIN GLNP"/>
    <property type="match status" value="1"/>
</dbReference>
<evidence type="ECO:0000256" key="2">
    <source>
        <dbReference type="ARBA" id="ARBA00010072"/>
    </source>
</evidence>
<sequence length="219" mass="24178">MDLDFSLVIPYLPLLVNGIILTIKFTVWSTIFGFTWGVLLSLIKISSFKPLALLGQFYTSFFRGTPLLVQLMLIYFATPQLVGYDISSLEAGVLAFGLNSAAYISESIRGGILSVDKGQREAAMALGVSEFRIMKDIILPQAFKNILPSLVNESIALLKDSSMVAIIGVGDTLRWAQQVQAKTFRAFEAFIVVALIYYVMVMVLTAIGSYLERRARVSD</sequence>
<proteinExistence type="inferred from homology"/>
<dbReference type="GO" id="GO:0006865">
    <property type="term" value="P:amino acid transport"/>
    <property type="evidence" value="ECO:0007669"/>
    <property type="project" value="UniProtKB-KW"/>
</dbReference>
<evidence type="ECO:0000313" key="12">
    <source>
        <dbReference type="Proteomes" id="UP000183997"/>
    </source>
</evidence>
<evidence type="ECO:0000313" key="11">
    <source>
        <dbReference type="EMBL" id="SHK60816.1"/>
    </source>
</evidence>
<keyword evidence="5 9" id="KW-0812">Transmembrane</keyword>
<dbReference type="STRING" id="1121421.SAMN02745123_02451"/>
<evidence type="ECO:0000256" key="8">
    <source>
        <dbReference type="ARBA" id="ARBA00023136"/>
    </source>
</evidence>
<name>A0A1M6TV60_9FIRM</name>
<dbReference type="Gene3D" id="1.10.3720.10">
    <property type="entry name" value="MetI-like"/>
    <property type="match status" value="1"/>
</dbReference>
<dbReference type="GO" id="GO:0043190">
    <property type="term" value="C:ATP-binding cassette (ABC) transporter complex"/>
    <property type="evidence" value="ECO:0007669"/>
    <property type="project" value="InterPro"/>
</dbReference>
<dbReference type="InterPro" id="IPR035906">
    <property type="entry name" value="MetI-like_sf"/>
</dbReference>
<dbReference type="PROSITE" id="PS50928">
    <property type="entry name" value="ABC_TM1"/>
    <property type="match status" value="1"/>
</dbReference>
<dbReference type="Pfam" id="PF00528">
    <property type="entry name" value="BPD_transp_1"/>
    <property type="match status" value="1"/>
</dbReference>
<evidence type="ECO:0000259" key="10">
    <source>
        <dbReference type="PROSITE" id="PS50928"/>
    </source>
</evidence>